<reference evidence="1 2" key="1">
    <citation type="submission" date="2016-03" db="EMBL/GenBank/DDBJ databases">
        <title>Deep-sea bacteria in the southern Pacific.</title>
        <authorList>
            <person name="Tang K."/>
        </authorList>
    </citation>
    <scope>NUCLEOTIDE SEQUENCE [LARGE SCALE GENOMIC DNA]</scope>
    <source>
        <strain evidence="1 2">JLT2016</strain>
    </source>
</reference>
<accession>A0A1U7DA72</accession>
<sequence>MVKDSYDRFRGSGAHALTVPPLDGAFRANSSLDAAPVVLRCHDADNVVLRNGALHFSSGGTVLRMEADGSVDRVLSGVGEITAMAAGPGGQLAIAHEGGAVTIVSDTGKREIAPVQPGSDVTALCFLRDGGLAAAIGAEGLRFRDWRRDLMLRGRTGSVWRLPEGGDPECMSRRLAYPIGLLEEESGALLVSLAWDHAVARLEKGRRPQTVLGHLPAYPARLAPAAGGGYWLSFLSVRNQLVEFALGERRYVERMLAEIEPEYWLAPALSPPDSPLAPMQAGAERHHGEMKPWAPSLSYGLIARIGPDHLPRMSLHSRADGNRHGLTSLAADGDTVFASSRGAGGIIRIETEGAT</sequence>
<proteinExistence type="predicted"/>
<gene>
    <name evidence="1" type="ORF">Ga0080559_TMP4159</name>
</gene>
<evidence type="ECO:0008006" key="3">
    <source>
        <dbReference type="Google" id="ProtNLM"/>
    </source>
</evidence>
<dbReference type="SUPFAM" id="SSF63829">
    <property type="entry name" value="Calcium-dependent phosphotriesterase"/>
    <property type="match status" value="1"/>
</dbReference>
<keyword evidence="2" id="KW-1185">Reference proteome</keyword>
<dbReference type="KEGG" id="tpro:Ga0080559_TMP4159"/>
<organism evidence="1 2">
    <name type="scientific">Salipiger profundus</name>
    <dbReference type="NCBI Taxonomy" id="1229727"/>
    <lineage>
        <taxon>Bacteria</taxon>
        <taxon>Pseudomonadati</taxon>
        <taxon>Pseudomonadota</taxon>
        <taxon>Alphaproteobacteria</taxon>
        <taxon>Rhodobacterales</taxon>
        <taxon>Roseobacteraceae</taxon>
        <taxon>Salipiger</taxon>
    </lineage>
</organism>
<protein>
    <recommendedName>
        <fullName evidence="3">Strictosidine synthase</fullName>
    </recommendedName>
</protein>
<name>A0A1U7DA72_9RHOB</name>
<dbReference type="EMBL" id="CP014796">
    <property type="protein sequence ID" value="APX24955.1"/>
    <property type="molecule type" value="Genomic_DNA"/>
</dbReference>
<evidence type="ECO:0000313" key="2">
    <source>
        <dbReference type="Proteomes" id="UP000186559"/>
    </source>
</evidence>
<dbReference type="AlphaFoldDB" id="A0A1U7DA72"/>
<dbReference type="STRING" id="1229727.Ga0080559_TMP4159"/>
<evidence type="ECO:0000313" key="1">
    <source>
        <dbReference type="EMBL" id="APX24955.1"/>
    </source>
</evidence>
<dbReference type="Proteomes" id="UP000186559">
    <property type="component" value="Chromosome"/>
</dbReference>